<dbReference type="GO" id="GO:0004075">
    <property type="term" value="F:biotin carboxylase activity"/>
    <property type="evidence" value="ECO:0007669"/>
    <property type="project" value="UniProtKB-EC"/>
</dbReference>
<evidence type="ECO:0000256" key="6">
    <source>
        <dbReference type="ARBA" id="ARBA00023267"/>
    </source>
</evidence>
<dbReference type="SUPFAM" id="SSF51230">
    <property type="entry name" value="Single hybrid motif"/>
    <property type="match status" value="1"/>
</dbReference>
<dbReference type="InterPro" id="IPR005481">
    <property type="entry name" value="BC-like_N"/>
</dbReference>
<dbReference type="PROSITE" id="PS00866">
    <property type="entry name" value="CPSASE_1"/>
    <property type="match status" value="1"/>
</dbReference>
<organism evidence="10 11">
    <name type="scientific">Homoserinimonas hongtaonis</name>
    <dbReference type="NCBI Taxonomy" id="2079791"/>
    <lineage>
        <taxon>Bacteria</taxon>
        <taxon>Bacillati</taxon>
        <taxon>Actinomycetota</taxon>
        <taxon>Actinomycetes</taxon>
        <taxon>Micrococcales</taxon>
        <taxon>Microbacteriaceae</taxon>
        <taxon>Homoserinimonas</taxon>
    </lineage>
</organism>
<accession>A0A2U1SZ98</accession>
<sequence length="659" mass="70098">MTAVPPFESVLVANRGEIAVRIIRTLRRLGIRSIAVYSDADADAPHTTLADVAVRIGPAPARDSYLSVDAIMAAVRTTGAQAVHPGYGFVSESAPLAQACSDAGVVFVGPPVFALDLMGDKIRAKNHVQERGVPVIPGASRPALGDAELIEAARSVGFPLLVKPSAGGGGKGMQVVEDPAHLPDALAAARRIAKAAFGDDALLLERLVTSPRHIEVQILADMSGGVVHLGERECSLQRRHQKVIEEAPSPLLQSPQGAHLRERMGAAACEVARGSGYVGAGTVEFLVSAESPDEFFFMEMNARLQVEHPVTEEVARVRGERVDLVEQQLRIAAGEPLGFSQEDVTLSGSAVEARIYAEDPRHGFLPSTGVVVALHEPAGEGVRVDSGLALGRSITADYDPLLAKVIARGDDRAQALYRLDRALAETLVLGVHHNVEFLRVLLADPDVRSGSLDTDLIARFLPRHEFGVPDAVALDTAASLFCGRVDGAEPWRRRDGWRLGEHRPAVVTIDDGDEWRSVAVPQSVSVLPPRDVALDGDTVWIGHGGASVALRRVSREESLERELAALERQEGAVSPEVRAPLAGTVVDVSVASGDRVTARQALVTIEAMKMEHTVLATSEGIVTIDVRVGDLVRADHRVATIAADSSSAAQPTPLREVQP</sequence>
<evidence type="ECO:0000256" key="2">
    <source>
        <dbReference type="ARBA" id="ARBA00013263"/>
    </source>
</evidence>
<keyword evidence="4 7" id="KW-0547">Nucleotide-binding</keyword>
<proteinExistence type="predicted"/>
<feature type="domain" description="Biotin carboxylation" evidence="9">
    <location>
        <begin position="6"/>
        <end position="462"/>
    </location>
</feature>
<dbReference type="InterPro" id="IPR005479">
    <property type="entry name" value="CPAse_ATP-bd"/>
</dbReference>
<dbReference type="PROSITE" id="PS00867">
    <property type="entry name" value="CPSASE_2"/>
    <property type="match status" value="1"/>
</dbReference>
<dbReference type="SUPFAM" id="SSF56059">
    <property type="entry name" value="Glutathione synthetase ATP-binding domain-like"/>
    <property type="match status" value="1"/>
</dbReference>
<dbReference type="EC" id="6.3.4.14" evidence="2"/>
<dbReference type="PROSITE" id="PS50975">
    <property type="entry name" value="ATP_GRASP"/>
    <property type="match status" value="1"/>
</dbReference>
<dbReference type="SUPFAM" id="SSF51246">
    <property type="entry name" value="Rudiment single hybrid motif"/>
    <property type="match status" value="1"/>
</dbReference>
<dbReference type="InterPro" id="IPR011764">
    <property type="entry name" value="Biotin_carboxylation_dom"/>
</dbReference>
<protein>
    <recommendedName>
        <fullName evidence="2">biotin carboxylase</fullName>
        <ecNumber evidence="2">6.3.4.14</ecNumber>
    </recommendedName>
</protein>
<evidence type="ECO:0000256" key="1">
    <source>
        <dbReference type="ARBA" id="ARBA00001953"/>
    </source>
</evidence>
<dbReference type="CDD" id="cd06850">
    <property type="entry name" value="biotinyl_domain"/>
    <property type="match status" value="1"/>
</dbReference>
<dbReference type="Pfam" id="PF00289">
    <property type="entry name" value="Biotin_carb_N"/>
    <property type="match status" value="1"/>
</dbReference>
<dbReference type="GO" id="GO:0005524">
    <property type="term" value="F:ATP binding"/>
    <property type="evidence" value="ECO:0007669"/>
    <property type="project" value="UniProtKB-UniRule"/>
</dbReference>
<evidence type="ECO:0000256" key="5">
    <source>
        <dbReference type="ARBA" id="ARBA00022840"/>
    </source>
</evidence>
<dbReference type="Gene3D" id="2.40.50.100">
    <property type="match status" value="1"/>
</dbReference>
<dbReference type="SUPFAM" id="SSF52440">
    <property type="entry name" value="PreATP-grasp domain"/>
    <property type="match status" value="1"/>
</dbReference>
<dbReference type="Pfam" id="PF02786">
    <property type="entry name" value="CPSase_L_D2"/>
    <property type="match status" value="1"/>
</dbReference>
<evidence type="ECO:0000259" key="8">
    <source>
        <dbReference type="PROSITE" id="PS50975"/>
    </source>
</evidence>
<dbReference type="Gene3D" id="3.30.470.20">
    <property type="entry name" value="ATP-grasp fold, B domain"/>
    <property type="match status" value="1"/>
</dbReference>
<dbReference type="FunFam" id="3.40.50.20:FF:000010">
    <property type="entry name" value="Propionyl-CoA carboxylase subunit alpha"/>
    <property type="match status" value="1"/>
</dbReference>
<dbReference type="Proteomes" id="UP000244978">
    <property type="component" value="Unassembled WGS sequence"/>
</dbReference>
<name>A0A2U1SZ98_9MICO</name>
<dbReference type="GO" id="GO:0046872">
    <property type="term" value="F:metal ion binding"/>
    <property type="evidence" value="ECO:0007669"/>
    <property type="project" value="InterPro"/>
</dbReference>
<comment type="caution">
    <text evidence="10">The sequence shown here is derived from an EMBL/GenBank/DDBJ whole genome shotgun (WGS) entry which is preliminary data.</text>
</comment>
<dbReference type="PANTHER" id="PTHR18866">
    <property type="entry name" value="CARBOXYLASE:PYRUVATE/ACETYL-COA/PROPIONYL-COA CARBOXYLASE"/>
    <property type="match status" value="1"/>
</dbReference>
<dbReference type="InterPro" id="IPR011053">
    <property type="entry name" value="Single_hybrid_motif"/>
</dbReference>
<evidence type="ECO:0000256" key="4">
    <source>
        <dbReference type="ARBA" id="ARBA00022741"/>
    </source>
</evidence>
<comment type="cofactor">
    <cofactor evidence="1">
        <name>biotin</name>
        <dbReference type="ChEBI" id="CHEBI:57586"/>
    </cofactor>
</comment>
<dbReference type="InterPro" id="IPR000089">
    <property type="entry name" value="Biotin_lipoyl"/>
</dbReference>
<dbReference type="PROSITE" id="PS50979">
    <property type="entry name" value="BC"/>
    <property type="match status" value="1"/>
</dbReference>
<keyword evidence="3" id="KW-0436">Ligase</keyword>
<gene>
    <name evidence="10" type="ORF">DF220_03195</name>
</gene>
<keyword evidence="11" id="KW-1185">Reference proteome</keyword>
<reference evidence="11" key="1">
    <citation type="submission" date="2018-04" db="EMBL/GenBank/DDBJ databases">
        <authorList>
            <person name="Liu S."/>
            <person name="Wang Z."/>
            <person name="Li J."/>
        </authorList>
    </citation>
    <scope>NUCLEOTIDE SEQUENCE [LARGE SCALE GENOMIC DNA]</scope>
    <source>
        <strain evidence="11">S1194</strain>
    </source>
</reference>
<dbReference type="InterPro" id="IPR011054">
    <property type="entry name" value="Rudment_hybrid_motif"/>
</dbReference>
<evidence type="ECO:0000313" key="10">
    <source>
        <dbReference type="EMBL" id="PWB96950.1"/>
    </source>
</evidence>
<dbReference type="Pfam" id="PF02785">
    <property type="entry name" value="Biotin_carb_C"/>
    <property type="match status" value="1"/>
</dbReference>
<dbReference type="SMART" id="SM00878">
    <property type="entry name" value="Biotin_carb_C"/>
    <property type="match status" value="1"/>
</dbReference>
<dbReference type="InterPro" id="IPR005482">
    <property type="entry name" value="Biotin_COase_C"/>
</dbReference>
<dbReference type="PANTHER" id="PTHR18866:SF33">
    <property type="entry name" value="METHYLCROTONOYL-COA CARBOXYLASE SUBUNIT ALPHA, MITOCHONDRIAL-RELATED"/>
    <property type="match status" value="1"/>
</dbReference>
<feature type="domain" description="ATP-grasp" evidence="8">
    <location>
        <begin position="125"/>
        <end position="333"/>
    </location>
</feature>
<dbReference type="InterPro" id="IPR011761">
    <property type="entry name" value="ATP-grasp"/>
</dbReference>
<evidence type="ECO:0000256" key="3">
    <source>
        <dbReference type="ARBA" id="ARBA00022598"/>
    </source>
</evidence>
<keyword evidence="6" id="KW-0092">Biotin</keyword>
<dbReference type="Pfam" id="PF00364">
    <property type="entry name" value="Biotin_lipoyl"/>
    <property type="match status" value="1"/>
</dbReference>
<dbReference type="AlphaFoldDB" id="A0A2U1SZ98"/>
<dbReference type="Gene3D" id="3.30.700.40">
    <property type="match status" value="1"/>
</dbReference>
<dbReference type="InterPro" id="IPR050856">
    <property type="entry name" value="Biotin_carboxylase_complex"/>
</dbReference>
<dbReference type="EMBL" id="QEEX01000001">
    <property type="protein sequence ID" value="PWB96950.1"/>
    <property type="molecule type" value="Genomic_DNA"/>
</dbReference>
<evidence type="ECO:0000259" key="9">
    <source>
        <dbReference type="PROSITE" id="PS50979"/>
    </source>
</evidence>
<evidence type="ECO:0000313" key="11">
    <source>
        <dbReference type="Proteomes" id="UP000244978"/>
    </source>
</evidence>
<dbReference type="InterPro" id="IPR016185">
    <property type="entry name" value="PreATP-grasp_dom_sf"/>
</dbReference>
<evidence type="ECO:0000256" key="7">
    <source>
        <dbReference type="PROSITE-ProRule" id="PRU00409"/>
    </source>
</evidence>
<keyword evidence="5 7" id="KW-0067">ATP-binding</keyword>